<protein>
    <recommendedName>
        <fullName evidence="7">Roc domain-containing protein</fullName>
    </recommendedName>
</protein>
<evidence type="ECO:0000313" key="9">
    <source>
        <dbReference type="Proteomes" id="UP000683360"/>
    </source>
</evidence>
<keyword evidence="5" id="KW-0460">Magnesium</keyword>
<feature type="binding site" evidence="4">
    <location>
        <begin position="30"/>
        <end position="37"/>
    </location>
    <ligand>
        <name>GTP</name>
        <dbReference type="ChEBI" id="CHEBI:37565"/>
    </ligand>
</feature>
<feature type="domain" description="Roc" evidence="7">
    <location>
        <begin position="17"/>
        <end position="309"/>
    </location>
</feature>
<feature type="binding site" evidence="5">
    <location>
        <position position="37"/>
    </location>
    <ligand>
        <name>Mg(2+)</name>
        <dbReference type="ChEBI" id="CHEBI:18420"/>
    </ligand>
</feature>
<dbReference type="Proteomes" id="UP000683360">
    <property type="component" value="Unassembled WGS sequence"/>
</dbReference>
<organism evidence="8 9">
    <name type="scientific">Mytilus edulis</name>
    <name type="common">Blue mussel</name>
    <dbReference type="NCBI Taxonomy" id="6550"/>
    <lineage>
        <taxon>Eukaryota</taxon>
        <taxon>Metazoa</taxon>
        <taxon>Spiralia</taxon>
        <taxon>Lophotrochozoa</taxon>
        <taxon>Mollusca</taxon>
        <taxon>Bivalvia</taxon>
        <taxon>Autobranchia</taxon>
        <taxon>Pteriomorphia</taxon>
        <taxon>Mytilida</taxon>
        <taxon>Mytiloidea</taxon>
        <taxon>Mytilidae</taxon>
        <taxon>Mytilinae</taxon>
        <taxon>Mytilus</taxon>
    </lineage>
</organism>
<keyword evidence="3 4" id="KW-0342">GTP-binding</keyword>
<evidence type="ECO:0000256" key="3">
    <source>
        <dbReference type="ARBA" id="ARBA00023134"/>
    </source>
</evidence>
<evidence type="ECO:0000313" key="8">
    <source>
        <dbReference type="EMBL" id="CAG2200573.1"/>
    </source>
</evidence>
<dbReference type="Gene3D" id="3.40.50.300">
    <property type="entry name" value="P-loop containing nucleotide triphosphate hydrolases"/>
    <property type="match status" value="2"/>
</dbReference>
<comment type="caution">
    <text evidence="8">The sequence shown here is derived from an EMBL/GenBank/DDBJ whole genome shotgun (WGS) entry which is preliminary data.</text>
</comment>
<reference evidence="8" key="1">
    <citation type="submission" date="2021-03" db="EMBL/GenBank/DDBJ databases">
        <authorList>
            <person name="Bekaert M."/>
        </authorList>
    </citation>
    <scope>NUCLEOTIDE SEQUENCE</scope>
</reference>
<dbReference type="InterPro" id="IPR006689">
    <property type="entry name" value="Small_GTPase_ARF/SAR"/>
</dbReference>
<dbReference type="GO" id="GO:0003924">
    <property type="term" value="F:GTPase activity"/>
    <property type="evidence" value="ECO:0007669"/>
    <property type="project" value="InterPro"/>
</dbReference>
<evidence type="ECO:0000256" key="6">
    <source>
        <dbReference type="SAM" id="MobiDB-lite"/>
    </source>
</evidence>
<dbReference type="InterPro" id="IPR020859">
    <property type="entry name" value="ROC"/>
</dbReference>
<dbReference type="Pfam" id="PF08477">
    <property type="entry name" value="Roc"/>
    <property type="match status" value="1"/>
</dbReference>
<dbReference type="InterPro" id="IPR027417">
    <property type="entry name" value="P-loop_NTPase"/>
</dbReference>
<dbReference type="PROSITE" id="PS51424">
    <property type="entry name" value="ROC"/>
    <property type="match status" value="1"/>
</dbReference>
<feature type="region of interest" description="Disordered" evidence="6">
    <location>
        <begin position="131"/>
        <end position="164"/>
    </location>
</feature>
<keyword evidence="1" id="KW-0677">Repeat</keyword>
<dbReference type="OrthoDB" id="6125710at2759"/>
<feature type="compositionally biased region" description="Polar residues" evidence="6">
    <location>
        <begin position="139"/>
        <end position="164"/>
    </location>
</feature>
<proteinExistence type="predicted"/>
<evidence type="ECO:0000256" key="4">
    <source>
        <dbReference type="PIRSR" id="PIRSR606689-1"/>
    </source>
</evidence>
<evidence type="ECO:0000256" key="1">
    <source>
        <dbReference type="ARBA" id="ARBA00022737"/>
    </source>
</evidence>
<dbReference type="Pfam" id="PF00025">
    <property type="entry name" value="Arf"/>
    <property type="match status" value="1"/>
</dbReference>
<evidence type="ECO:0000256" key="2">
    <source>
        <dbReference type="ARBA" id="ARBA00022741"/>
    </source>
</evidence>
<sequence length="309" mass="35048">MTDKRSVELYLKLLQSGSEKKRDIRLVIVGKKGAGKTSLIKRLFGEDNTDVTSTNGIEIRTIKCKAMSDDGVWNKLDGTNEEAEIHARLLKQYKGTIEESVEDETHEAVTDNTLKTILYKRSEVSETVSGQSEIPPVYSESTVKPQVSTESTIKPPVTNQQPNQSIEEAKKDIETMLKSNVDLHDKEEYATLLLWDFAGDEEFYHTHQTFLSPDAIYLVVTKLNEADDKEAQEMFQLWMNSIHCYCRLDDQKNKVDSNSSEMHEKKSERDDCLDPPVVLVGSYKDKLELSSGEENGYDPLQMCPSQVKI</sequence>
<dbReference type="EMBL" id="CAJPWZ010000752">
    <property type="protein sequence ID" value="CAG2200573.1"/>
    <property type="molecule type" value="Genomic_DNA"/>
</dbReference>
<keyword evidence="2 4" id="KW-0547">Nucleotide-binding</keyword>
<dbReference type="GO" id="GO:0005525">
    <property type="term" value="F:GTP binding"/>
    <property type="evidence" value="ECO:0007669"/>
    <property type="project" value="UniProtKB-KW"/>
</dbReference>
<name>A0A8S3QV02_MYTED</name>
<dbReference type="AlphaFoldDB" id="A0A8S3QV02"/>
<accession>A0A8S3QV02</accession>
<keyword evidence="9" id="KW-1185">Reference proteome</keyword>
<evidence type="ECO:0000259" key="7">
    <source>
        <dbReference type="PROSITE" id="PS51424"/>
    </source>
</evidence>
<dbReference type="GO" id="GO:0046872">
    <property type="term" value="F:metal ion binding"/>
    <property type="evidence" value="ECO:0007669"/>
    <property type="project" value="UniProtKB-KW"/>
</dbReference>
<gene>
    <name evidence="8" type="ORF">MEDL_15215</name>
</gene>
<evidence type="ECO:0000256" key="5">
    <source>
        <dbReference type="PIRSR" id="PIRSR606689-2"/>
    </source>
</evidence>
<keyword evidence="5" id="KW-0479">Metal-binding</keyword>
<feature type="binding site" evidence="5">
    <location>
        <position position="54"/>
    </location>
    <ligand>
        <name>Mg(2+)</name>
        <dbReference type="ChEBI" id="CHEBI:18420"/>
    </ligand>
</feature>
<dbReference type="SUPFAM" id="SSF52540">
    <property type="entry name" value="P-loop containing nucleoside triphosphate hydrolases"/>
    <property type="match status" value="1"/>
</dbReference>